<keyword evidence="1" id="KW-0472">Membrane</keyword>
<feature type="transmembrane region" description="Helical" evidence="1">
    <location>
        <begin position="328"/>
        <end position="348"/>
    </location>
</feature>
<dbReference type="STRING" id="36842.SAMN02194393_04136"/>
<feature type="transmembrane region" description="Helical" evidence="1">
    <location>
        <begin position="369"/>
        <end position="393"/>
    </location>
</feature>
<reference evidence="2 3" key="1">
    <citation type="submission" date="2017-02" db="EMBL/GenBank/DDBJ databases">
        <authorList>
            <person name="Peterson S.W."/>
        </authorList>
    </citation>
    <scope>NUCLEOTIDE SEQUENCE [LARGE SCALE GENOMIC DNA]</scope>
    <source>
        <strain evidence="2 3">M1</strain>
    </source>
</reference>
<proteinExistence type="predicted"/>
<feature type="transmembrane region" description="Helical" evidence="1">
    <location>
        <begin position="59"/>
        <end position="84"/>
    </location>
</feature>
<dbReference type="OrthoDB" id="1645614at2"/>
<dbReference type="EMBL" id="FUZT01000011">
    <property type="protein sequence ID" value="SKC84499.1"/>
    <property type="molecule type" value="Genomic_DNA"/>
</dbReference>
<keyword evidence="1" id="KW-0812">Transmembrane</keyword>
<protein>
    <recommendedName>
        <fullName evidence="4">Nucleoside recognition</fullName>
    </recommendedName>
</protein>
<feature type="transmembrane region" description="Helical" evidence="1">
    <location>
        <begin position="137"/>
        <end position="158"/>
    </location>
</feature>
<feature type="transmembrane region" description="Helical" evidence="1">
    <location>
        <begin position="273"/>
        <end position="292"/>
    </location>
</feature>
<keyword evidence="1" id="KW-1133">Transmembrane helix</keyword>
<feature type="transmembrane region" description="Helical" evidence="1">
    <location>
        <begin position="304"/>
        <end position="322"/>
    </location>
</feature>
<organism evidence="2 3">
    <name type="scientific">Maledivibacter halophilus</name>
    <dbReference type="NCBI Taxonomy" id="36842"/>
    <lineage>
        <taxon>Bacteria</taxon>
        <taxon>Bacillati</taxon>
        <taxon>Bacillota</taxon>
        <taxon>Clostridia</taxon>
        <taxon>Peptostreptococcales</taxon>
        <taxon>Caminicellaceae</taxon>
        <taxon>Maledivibacter</taxon>
    </lineage>
</organism>
<evidence type="ECO:0000313" key="3">
    <source>
        <dbReference type="Proteomes" id="UP000190285"/>
    </source>
</evidence>
<accession>A0A1T5M9F7</accession>
<gene>
    <name evidence="2" type="ORF">SAMN02194393_04136</name>
</gene>
<keyword evidence="3" id="KW-1185">Reference proteome</keyword>
<evidence type="ECO:0000256" key="1">
    <source>
        <dbReference type="SAM" id="Phobius"/>
    </source>
</evidence>
<feature type="transmembrane region" description="Helical" evidence="1">
    <location>
        <begin position="20"/>
        <end position="39"/>
    </location>
</feature>
<feature type="transmembrane region" description="Helical" evidence="1">
    <location>
        <begin position="164"/>
        <end position="186"/>
    </location>
</feature>
<dbReference type="RefSeq" id="WP_139380401.1">
    <property type="nucleotide sequence ID" value="NZ_FUZT01000011.1"/>
</dbReference>
<dbReference type="Proteomes" id="UP000190285">
    <property type="component" value="Unassembled WGS sequence"/>
</dbReference>
<evidence type="ECO:0008006" key="4">
    <source>
        <dbReference type="Google" id="ProtNLM"/>
    </source>
</evidence>
<dbReference type="AlphaFoldDB" id="A0A1T5M9F7"/>
<sequence length="394" mass="42274">MKQVNKRNPLIVKAVNRETYISIIVTILFFTLFGSIMGVKNMFGTMFNTAHDLIINTVLYIMGVAVLTGAFSAILSEFGIIALINKVLSPLMKPIYGLPGASSLGIITTYLSDSPAIIALGNDKGFIKYFTFRQRALLTNLATTFGMGLIVATFMLGLSRDTEMTMAVFCGNIAAVFASVISVRLMNIFAKKYYGKEGDKLIKVESDDTEFDLLKERKIRPGGMVNRVMCTLLDGGKTGVQLGLDIIPGNIIICTFVMMLVKGVGPDGMYTGAAMEGIGLLPLLASKIWFILDPLFGFLTPEAIAFPATAVGSVGASLGMVPDFLKNGLIGANDIAVFTAMGMSYSGYLSVHVAMMDALDSRELATKAILSHTIAGLCAGIMAHWLFVLAATFI</sequence>
<feature type="transmembrane region" description="Helical" evidence="1">
    <location>
        <begin position="242"/>
        <end position="261"/>
    </location>
</feature>
<name>A0A1T5M9F7_9FIRM</name>
<evidence type="ECO:0000313" key="2">
    <source>
        <dbReference type="EMBL" id="SKC84499.1"/>
    </source>
</evidence>